<evidence type="ECO:0000256" key="3">
    <source>
        <dbReference type="ARBA" id="ARBA00022771"/>
    </source>
</evidence>
<gene>
    <name evidence="6" type="ORF">OH76DRAFT_1301479</name>
</gene>
<dbReference type="InterPro" id="IPR052035">
    <property type="entry name" value="ZnF_BED_domain_contain"/>
</dbReference>
<dbReference type="GO" id="GO:0008270">
    <property type="term" value="F:zinc ion binding"/>
    <property type="evidence" value="ECO:0007669"/>
    <property type="project" value="UniProtKB-KW"/>
</dbReference>
<evidence type="ECO:0000313" key="6">
    <source>
        <dbReference type="EMBL" id="RDX40001.1"/>
    </source>
</evidence>
<keyword evidence="2" id="KW-0479">Metal-binding</keyword>
<dbReference type="GO" id="GO:0005634">
    <property type="term" value="C:nucleus"/>
    <property type="evidence" value="ECO:0007669"/>
    <property type="project" value="UniProtKB-SubCell"/>
</dbReference>
<dbReference type="EMBL" id="KZ857601">
    <property type="protein sequence ID" value="RDX40001.1"/>
    <property type="molecule type" value="Genomic_DNA"/>
</dbReference>
<feature type="non-terminal residue" evidence="6">
    <location>
        <position position="1"/>
    </location>
</feature>
<evidence type="ECO:0000256" key="5">
    <source>
        <dbReference type="ARBA" id="ARBA00023242"/>
    </source>
</evidence>
<feature type="non-terminal residue" evidence="6">
    <location>
        <position position="213"/>
    </location>
</feature>
<dbReference type="AlphaFoldDB" id="A0A371CIA4"/>
<evidence type="ECO:0000256" key="4">
    <source>
        <dbReference type="ARBA" id="ARBA00022833"/>
    </source>
</evidence>
<proteinExistence type="predicted"/>
<keyword evidence="3" id="KW-0863">Zinc-finger</keyword>
<evidence type="ECO:0000313" key="7">
    <source>
        <dbReference type="Proteomes" id="UP000256964"/>
    </source>
</evidence>
<keyword evidence="4" id="KW-0862">Zinc</keyword>
<dbReference type="PANTHER" id="PTHR46481:SF10">
    <property type="entry name" value="ZINC FINGER BED DOMAIN-CONTAINING PROTEIN 39"/>
    <property type="match status" value="1"/>
</dbReference>
<keyword evidence="7" id="KW-1185">Reference proteome</keyword>
<evidence type="ECO:0000256" key="1">
    <source>
        <dbReference type="ARBA" id="ARBA00004123"/>
    </source>
</evidence>
<comment type="subcellular location">
    <subcellularLocation>
        <location evidence="1">Nucleus</location>
    </subcellularLocation>
</comment>
<name>A0A371CIA4_9APHY</name>
<dbReference type="OrthoDB" id="2742389at2759"/>
<keyword evidence="5" id="KW-0539">Nucleus</keyword>
<sequence>QELWTSHVYAFFKPEVEIVRKSPTKIGHVFSCAKPGCTHKTTRYLDTKDITSTSNMATHVKSCWGKEIFRAAQAAGKHTDARPIVENFGRTGTITRAFKRVGKGKVSYSIRQHTAKEARYLMKTGRPHYQIPSPATVSRDVRRVFAKCRERIARMLRDFDGDLNFTFDAWTSPNHKALLAFAVHLHHEGTPLTFILDVIEVSESHTGEALAEA</sequence>
<organism evidence="6 7">
    <name type="scientific">Lentinus brumalis</name>
    <dbReference type="NCBI Taxonomy" id="2498619"/>
    <lineage>
        <taxon>Eukaryota</taxon>
        <taxon>Fungi</taxon>
        <taxon>Dikarya</taxon>
        <taxon>Basidiomycota</taxon>
        <taxon>Agaricomycotina</taxon>
        <taxon>Agaricomycetes</taxon>
        <taxon>Polyporales</taxon>
        <taxon>Polyporaceae</taxon>
        <taxon>Lentinus</taxon>
    </lineage>
</organism>
<evidence type="ECO:0008006" key="8">
    <source>
        <dbReference type="Google" id="ProtNLM"/>
    </source>
</evidence>
<evidence type="ECO:0000256" key="2">
    <source>
        <dbReference type="ARBA" id="ARBA00022723"/>
    </source>
</evidence>
<dbReference type="PANTHER" id="PTHR46481">
    <property type="entry name" value="ZINC FINGER BED DOMAIN-CONTAINING PROTEIN 4"/>
    <property type="match status" value="1"/>
</dbReference>
<dbReference type="Proteomes" id="UP000256964">
    <property type="component" value="Unassembled WGS sequence"/>
</dbReference>
<accession>A0A371CIA4</accession>
<reference evidence="6 7" key="1">
    <citation type="journal article" date="2018" name="Biotechnol. Biofuels">
        <title>Integrative visual omics of the white-rot fungus Polyporus brumalis exposes the biotechnological potential of its oxidative enzymes for delignifying raw plant biomass.</title>
        <authorList>
            <person name="Miyauchi S."/>
            <person name="Rancon A."/>
            <person name="Drula E."/>
            <person name="Hage H."/>
            <person name="Chaduli D."/>
            <person name="Favel A."/>
            <person name="Grisel S."/>
            <person name="Henrissat B."/>
            <person name="Herpoel-Gimbert I."/>
            <person name="Ruiz-Duenas F.J."/>
            <person name="Chevret D."/>
            <person name="Hainaut M."/>
            <person name="Lin J."/>
            <person name="Wang M."/>
            <person name="Pangilinan J."/>
            <person name="Lipzen A."/>
            <person name="Lesage-Meessen L."/>
            <person name="Navarro D."/>
            <person name="Riley R."/>
            <person name="Grigoriev I.V."/>
            <person name="Zhou S."/>
            <person name="Raouche S."/>
            <person name="Rosso M.N."/>
        </authorList>
    </citation>
    <scope>NUCLEOTIDE SEQUENCE [LARGE SCALE GENOMIC DNA]</scope>
    <source>
        <strain evidence="6 7">BRFM 1820</strain>
    </source>
</reference>
<protein>
    <recommendedName>
        <fullName evidence="8">DUF659 domain-containing protein</fullName>
    </recommendedName>
</protein>